<feature type="compositionally biased region" description="Polar residues" evidence="1">
    <location>
        <begin position="158"/>
        <end position="167"/>
    </location>
</feature>
<dbReference type="STRING" id="7868.ENSCMIP00000015324"/>
<dbReference type="InterPro" id="IPR052212">
    <property type="entry name" value="PH-like_domain"/>
</dbReference>
<feature type="region of interest" description="Disordered" evidence="1">
    <location>
        <begin position="194"/>
        <end position="216"/>
    </location>
</feature>
<accession>A0A4W3I2F8</accession>
<reference evidence="2" key="4">
    <citation type="submission" date="2025-08" db="UniProtKB">
        <authorList>
            <consortium name="Ensembl"/>
        </authorList>
    </citation>
    <scope>IDENTIFICATION</scope>
</reference>
<evidence type="ECO:0000313" key="2">
    <source>
        <dbReference type="Ensembl" id="ENSCMIP00000015324.1"/>
    </source>
</evidence>
<organism evidence="2 3">
    <name type="scientific">Callorhinchus milii</name>
    <name type="common">Ghost shark</name>
    <dbReference type="NCBI Taxonomy" id="7868"/>
    <lineage>
        <taxon>Eukaryota</taxon>
        <taxon>Metazoa</taxon>
        <taxon>Chordata</taxon>
        <taxon>Craniata</taxon>
        <taxon>Vertebrata</taxon>
        <taxon>Chondrichthyes</taxon>
        <taxon>Holocephali</taxon>
        <taxon>Chimaeriformes</taxon>
        <taxon>Callorhinchidae</taxon>
        <taxon>Callorhinchus</taxon>
    </lineage>
</organism>
<feature type="region of interest" description="Disordered" evidence="1">
    <location>
        <begin position="1"/>
        <end position="50"/>
    </location>
</feature>
<feature type="compositionally biased region" description="Basic residues" evidence="1">
    <location>
        <begin position="204"/>
        <end position="216"/>
    </location>
</feature>
<dbReference type="Ensembl" id="ENSCMIT00000015643.1">
    <property type="protein sequence ID" value="ENSCMIP00000015324.1"/>
    <property type="gene ID" value="ENSCMIG00000007489.1"/>
</dbReference>
<dbReference type="OMA" id="MANGGHY"/>
<feature type="compositionally biased region" description="Low complexity" evidence="1">
    <location>
        <begin position="125"/>
        <end position="142"/>
    </location>
</feature>
<dbReference type="PANTHER" id="PTHR12156">
    <property type="entry name" value="PLECKSTRIN HOMOLOGY-LIKE DOMAIN, FAMILY B, MEMBER 3"/>
    <property type="match status" value="1"/>
</dbReference>
<reference evidence="3" key="1">
    <citation type="journal article" date="2006" name="Science">
        <title>Ancient noncoding elements conserved in the human genome.</title>
        <authorList>
            <person name="Venkatesh B."/>
            <person name="Kirkness E.F."/>
            <person name="Loh Y.H."/>
            <person name="Halpern A.L."/>
            <person name="Lee A.P."/>
            <person name="Johnson J."/>
            <person name="Dandona N."/>
            <person name="Viswanathan L.D."/>
            <person name="Tay A."/>
            <person name="Venter J.C."/>
            <person name="Strausberg R.L."/>
            <person name="Brenner S."/>
        </authorList>
    </citation>
    <scope>NUCLEOTIDE SEQUENCE [LARGE SCALE GENOMIC DNA]</scope>
</reference>
<dbReference type="PANTHER" id="PTHR12156:SF23">
    <property type="entry name" value="PLECKSTRIN HOMOLOGY-LIKE DOMAIN FAMILY B MEMBER 1"/>
    <property type="match status" value="1"/>
</dbReference>
<evidence type="ECO:0000256" key="1">
    <source>
        <dbReference type="SAM" id="MobiDB-lite"/>
    </source>
</evidence>
<name>A0A4W3I2F8_CALMI</name>
<proteinExistence type="predicted"/>
<dbReference type="Proteomes" id="UP000314986">
    <property type="component" value="Unassembled WGS sequence"/>
</dbReference>
<sequence length="216" mass="22277">MKSMLPGARSGNLTYGHTSDPENLVNGNHPSAFTPDCPAQSATSRPAHTTLVSSIEKDLQDIMDSLALEDTGSTSPVKLPPAMAQSPLSPVVNGGIGRYLLSPPMSPGGLSAGSSYDNMSPPFSPLSSPSANSSAGSCTSQSPSNQDPGPLLPPTVPVRSSSYNHNVQPPAYRPVPVYAGPGVDLTRCNGLVGGQRVSLESPRALRKASSPHRTPP</sequence>
<keyword evidence="3" id="KW-1185">Reference proteome</keyword>
<dbReference type="GO" id="GO:0070507">
    <property type="term" value="P:regulation of microtubule cytoskeleton organization"/>
    <property type="evidence" value="ECO:0007669"/>
    <property type="project" value="TreeGrafter"/>
</dbReference>
<dbReference type="GeneTree" id="ENSGT00940000155231"/>
<reference evidence="3" key="3">
    <citation type="journal article" date="2014" name="Nature">
        <title>Elephant shark genome provides unique insights into gnathostome evolution.</title>
        <authorList>
            <consortium name="International Elephant Shark Genome Sequencing Consortium"/>
            <person name="Venkatesh B."/>
            <person name="Lee A.P."/>
            <person name="Ravi V."/>
            <person name="Maurya A.K."/>
            <person name="Lian M.M."/>
            <person name="Swann J.B."/>
            <person name="Ohta Y."/>
            <person name="Flajnik M.F."/>
            <person name="Sutoh Y."/>
            <person name="Kasahara M."/>
            <person name="Hoon S."/>
            <person name="Gangu V."/>
            <person name="Roy S.W."/>
            <person name="Irimia M."/>
            <person name="Korzh V."/>
            <person name="Kondrychyn I."/>
            <person name="Lim Z.W."/>
            <person name="Tay B.H."/>
            <person name="Tohari S."/>
            <person name="Kong K.W."/>
            <person name="Ho S."/>
            <person name="Lorente-Galdos B."/>
            <person name="Quilez J."/>
            <person name="Marques-Bonet T."/>
            <person name="Raney B.J."/>
            <person name="Ingham P.W."/>
            <person name="Tay A."/>
            <person name="Hillier L.W."/>
            <person name="Minx P."/>
            <person name="Boehm T."/>
            <person name="Wilson R.K."/>
            <person name="Brenner S."/>
            <person name="Warren W.C."/>
        </authorList>
    </citation>
    <scope>NUCLEOTIDE SEQUENCE [LARGE SCALE GENOMIC DNA]</scope>
</reference>
<protein>
    <submittedName>
        <fullName evidence="2">Uncharacterized protein</fullName>
    </submittedName>
</protein>
<dbReference type="InParanoid" id="A0A4W3I2F8"/>
<feature type="compositionally biased region" description="Polar residues" evidence="1">
    <location>
        <begin position="40"/>
        <end position="50"/>
    </location>
</feature>
<reference evidence="2" key="5">
    <citation type="submission" date="2025-09" db="UniProtKB">
        <authorList>
            <consortium name="Ensembl"/>
        </authorList>
    </citation>
    <scope>IDENTIFICATION</scope>
</reference>
<reference evidence="3" key="2">
    <citation type="journal article" date="2007" name="PLoS Biol.">
        <title>Survey sequencing and comparative analysis of the elephant shark (Callorhinchus milii) genome.</title>
        <authorList>
            <person name="Venkatesh B."/>
            <person name="Kirkness E.F."/>
            <person name="Loh Y.H."/>
            <person name="Halpern A.L."/>
            <person name="Lee A.P."/>
            <person name="Johnson J."/>
            <person name="Dandona N."/>
            <person name="Viswanathan L.D."/>
            <person name="Tay A."/>
            <person name="Venter J.C."/>
            <person name="Strausberg R.L."/>
            <person name="Brenner S."/>
        </authorList>
    </citation>
    <scope>NUCLEOTIDE SEQUENCE [LARGE SCALE GENOMIC DNA]</scope>
</reference>
<dbReference type="GO" id="GO:0045180">
    <property type="term" value="C:basal cortex"/>
    <property type="evidence" value="ECO:0007669"/>
    <property type="project" value="TreeGrafter"/>
</dbReference>
<dbReference type="AlphaFoldDB" id="A0A4W3I2F8"/>
<feature type="region of interest" description="Disordered" evidence="1">
    <location>
        <begin position="111"/>
        <end position="179"/>
    </location>
</feature>
<evidence type="ECO:0000313" key="3">
    <source>
        <dbReference type="Proteomes" id="UP000314986"/>
    </source>
</evidence>